<proteinExistence type="predicted"/>
<dbReference type="CDD" id="cd02440">
    <property type="entry name" value="AdoMet_MTases"/>
    <property type="match status" value="1"/>
</dbReference>
<sequence length="225" mass="25815">MNAVDFHSDIAEAFDERYRQSPGFQERFRVWTKLFGRYVKSTDRVLDLGCGSGIFSSYLADRGCTVTGIDGSAEMISLCRQKTLTANVRYVVEPLPLVSPGDYPVQDVIIASSLLEYIEDMTAMITQAHELLRPTGLLIVSMPNERSLYRRLERVLFALTGRPRYFAHIRNLSSELKFNLLLRKMGFDHIETAYFSSYDPVSRFVKFVLPRPYANNLFVGVYQKR</sequence>
<dbReference type="STRING" id="1185876.BN8_00553"/>
<dbReference type="OrthoDB" id="597202at2"/>
<comment type="caution">
    <text evidence="1">The sequence shown here is derived from an EMBL/GenBank/DDBJ whole genome shotgun (WGS) entry which is preliminary data.</text>
</comment>
<dbReference type="SUPFAM" id="SSF53335">
    <property type="entry name" value="S-adenosyl-L-methionine-dependent methyltransferases"/>
    <property type="match status" value="1"/>
</dbReference>
<dbReference type="Proteomes" id="UP000009309">
    <property type="component" value="Unassembled WGS sequence"/>
</dbReference>
<organism evidence="1 2">
    <name type="scientific">Fibrisoma limi BUZ 3</name>
    <dbReference type="NCBI Taxonomy" id="1185876"/>
    <lineage>
        <taxon>Bacteria</taxon>
        <taxon>Pseudomonadati</taxon>
        <taxon>Bacteroidota</taxon>
        <taxon>Cytophagia</taxon>
        <taxon>Cytophagales</taxon>
        <taxon>Spirosomataceae</taxon>
        <taxon>Fibrisoma</taxon>
    </lineage>
</organism>
<gene>
    <name evidence="1" type="ORF">BN8_00553</name>
</gene>
<accession>I2GCJ0</accession>
<dbReference type="RefSeq" id="WP_009280200.1">
    <property type="nucleotide sequence ID" value="NZ_CAIT01000004.1"/>
</dbReference>
<name>I2GCJ0_9BACT</name>
<dbReference type="AlphaFoldDB" id="I2GCJ0"/>
<dbReference type="Gene3D" id="3.40.50.150">
    <property type="entry name" value="Vaccinia Virus protein VP39"/>
    <property type="match status" value="1"/>
</dbReference>
<protein>
    <submittedName>
        <fullName evidence="1">Methyltransferase type 11</fullName>
    </submittedName>
</protein>
<evidence type="ECO:0000313" key="2">
    <source>
        <dbReference type="Proteomes" id="UP000009309"/>
    </source>
</evidence>
<dbReference type="PANTHER" id="PTHR43861">
    <property type="entry name" value="TRANS-ACONITATE 2-METHYLTRANSFERASE-RELATED"/>
    <property type="match status" value="1"/>
</dbReference>
<keyword evidence="1" id="KW-0489">Methyltransferase</keyword>
<dbReference type="InterPro" id="IPR029063">
    <property type="entry name" value="SAM-dependent_MTases_sf"/>
</dbReference>
<keyword evidence="2" id="KW-1185">Reference proteome</keyword>
<dbReference type="GO" id="GO:0008168">
    <property type="term" value="F:methyltransferase activity"/>
    <property type="evidence" value="ECO:0007669"/>
    <property type="project" value="UniProtKB-KW"/>
</dbReference>
<reference evidence="1 2" key="1">
    <citation type="journal article" date="2012" name="J. Bacteriol.">
        <title>Genome Sequence of the Filamentous Bacterium Fibrisoma limi BUZ 3T.</title>
        <authorList>
            <person name="Filippini M."/>
            <person name="Qi W."/>
            <person name="Jaenicke S."/>
            <person name="Goesmann A."/>
            <person name="Smits T.H."/>
            <person name="Bagheri H.C."/>
        </authorList>
    </citation>
    <scope>NUCLEOTIDE SEQUENCE [LARGE SCALE GENOMIC DNA]</scope>
    <source>
        <strain evidence="2">BUZ 3T</strain>
    </source>
</reference>
<dbReference type="eggNOG" id="COG2227">
    <property type="taxonomic scope" value="Bacteria"/>
</dbReference>
<dbReference type="Pfam" id="PF13489">
    <property type="entry name" value="Methyltransf_23"/>
    <property type="match status" value="1"/>
</dbReference>
<dbReference type="GO" id="GO:0032259">
    <property type="term" value="P:methylation"/>
    <property type="evidence" value="ECO:0007669"/>
    <property type="project" value="UniProtKB-KW"/>
</dbReference>
<keyword evidence="1" id="KW-0808">Transferase</keyword>
<evidence type="ECO:0000313" key="1">
    <source>
        <dbReference type="EMBL" id="CCH51614.1"/>
    </source>
</evidence>
<dbReference type="EMBL" id="CAIT01000004">
    <property type="protein sequence ID" value="CCH51614.1"/>
    <property type="molecule type" value="Genomic_DNA"/>
</dbReference>